<reference evidence="3" key="1">
    <citation type="submission" date="2021-08" db="EMBL/GenBank/DDBJ databases">
        <title>Chromosome-Level Trichoderma cornu-damae using Hi-C Data.</title>
        <authorList>
            <person name="Kim C.S."/>
        </authorList>
    </citation>
    <scope>NUCLEOTIDE SEQUENCE</scope>
    <source>
        <strain evidence="3">KA19-0412C</strain>
    </source>
</reference>
<dbReference type="PANTHER" id="PTHR38795:SF1">
    <property type="entry name" value="DUF6604 DOMAIN-CONTAINING PROTEIN"/>
    <property type="match status" value="1"/>
</dbReference>
<dbReference type="PIRSF" id="PIRSF028035">
    <property type="entry name" value="UCP028035"/>
    <property type="match status" value="1"/>
</dbReference>
<evidence type="ECO:0000313" key="4">
    <source>
        <dbReference type="Proteomes" id="UP000827724"/>
    </source>
</evidence>
<name>A0A9P8QK90_9HYPO</name>
<dbReference type="InterPro" id="IPR016864">
    <property type="entry name" value="UCP028035"/>
</dbReference>
<proteinExistence type="predicted"/>
<sequence>MASIVPQNTYRTYKRDTQQLLFWIIHAFNTILQSPAAAVPGGDAHQNRQNVTGQVTVKELVAMAKTISKHPTRVPGAVYRKLQSVTRARTAVYQAFQQLAALNPRPDLEMEESNATHKYFIDALHEVFEVLGGPAWAREQQGETRSQATRAEGGKEAQLDAELDAEVEKASFSNKFAALGLGNSADGEPDAAAADSSGGEEESNVEPRSAVAGHQRRQSRPGRGKKRGGKRAKKSKQAANKPAHLTLDEVPLESYRIIEDADGIVTDYLLAVYALFEETCDLRLYMTGVWREVAYEGLNGAVAATLGDLATAIVKRAESAIMVEFPGHESYETAMRTITRGDIEKAQGNFTMALYRTGGTGGRAEKVEEACLDVKEQFLIYAYWDLVDFVTDFQATRSGKPTKRMLEEIDKWNPTLDLQHATKEQRHRWRRSYTINWLYDLVNVYSSIVVQRNTMKGEHHVYEKVDWAADGQWSQHVRLFGINEFAGIVTSLAMQKPGTDVKKLINPSLVFQLQCMVDSLMVSRGWSLSSFKGHVLEPPMSGFRPRRDVDLFLDRENRRFGTGFCQGSDVLKQLLGRDSMMHGNPNRHQAQIDVLENLMWDFRDWLGESKYMSGLTTLPPSRFSNSNSNGLWEFSPFLCGAGLAEGLELAYRFGLALWDQVPEPMLLIHLHNMLVQKKYLDRPIGLFASLESTFPTAFFVDGNPPTADFHQALSDQMGKTGTHFAQRQRAAKRKGTPSGIHGVLDVGANRFFNTKSNLLLYRESRWNPDRIPDGDLGRQTVLFNYRSQHSAAEASGQGTGKARTPNAGGPRPLHLGPDNDPAQALSQLPGPDHLSRRDLLELLRCDIYSDICGLFPYSSLNYVWVTARIISLFMMFEQELKKLGNPTYHEIYVANGGSNPEKRVFLAVTALSGKDEECVRTMARVMEDQRMGWMQHIYWEDLDTSMDRLYRRISRQKDDAITPDMCSVM</sequence>
<evidence type="ECO:0000259" key="2">
    <source>
        <dbReference type="Pfam" id="PF20253"/>
    </source>
</evidence>
<dbReference type="Proteomes" id="UP000827724">
    <property type="component" value="Unassembled WGS sequence"/>
</dbReference>
<protein>
    <recommendedName>
        <fullName evidence="2">DUF6604 domain-containing protein</fullName>
    </recommendedName>
</protein>
<feature type="domain" description="DUF6604" evidence="2">
    <location>
        <begin position="11"/>
        <end position="322"/>
    </location>
</feature>
<keyword evidence="4" id="KW-1185">Reference proteome</keyword>
<dbReference type="EMBL" id="JAIWOZ010000006">
    <property type="protein sequence ID" value="KAH6603867.1"/>
    <property type="molecule type" value="Genomic_DNA"/>
</dbReference>
<dbReference type="PANTHER" id="PTHR38795">
    <property type="entry name" value="DUF6604 DOMAIN-CONTAINING PROTEIN"/>
    <property type="match status" value="1"/>
</dbReference>
<feature type="region of interest" description="Disordered" evidence="1">
    <location>
        <begin position="180"/>
        <end position="245"/>
    </location>
</feature>
<feature type="compositionally biased region" description="Basic residues" evidence="1">
    <location>
        <begin position="214"/>
        <end position="236"/>
    </location>
</feature>
<feature type="region of interest" description="Disordered" evidence="1">
    <location>
        <begin position="139"/>
        <end position="158"/>
    </location>
</feature>
<evidence type="ECO:0000313" key="3">
    <source>
        <dbReference type="EMBL" id="KAH6603867.1"/>
    </source>
</evidence>
<dbReference type="AlphaFoldDB" id="A0A9P8QK90"/>
<accession>A0A9P8QK90</accession>
<evidence type="ECO:0000256" key="1">
    <source>
        <dbReference type="SAM" id="MobiDB-lite"/>
    </source>
</evidence>
<feature type="compositionally biased region" description="Low complexity" evidence="1">
    <location>
        <begin position="184"/>
        <end position="197"/>
    </location>
</feature>
<feature type="region of interest" description="Disordered" evidence="1">
    <location>
        <begin position="790"/>
        <end position="830"/>
    </location>
</feature>
<dbReference type="Pfam" id="PF20253">
    <property type="entry name" value="DUF6604"/>
    <property type="match status" value="1"/>
</dbReference>
<comment type="caution">
    <text evidence="3">The sequence shown here is derived from an EMBL/GenBank/DDBJ whole genome shotgun (WGS) entry which is preliminary data.</text>
</comment>
<dbReference type="OrthoDB" id="5339038at2759"/>
<organism evidence="3 4">
    <name type="scientific">Trichoderma cornu-damae</name>
    <dbReference type="NCBI Taxonomy" id="654480"/>
    <lineage>
        <taxon>Eukaryota</taxon>
        <taxon>Fungi</taxon>
        <taxon>Dikarya</taxon>
        <taxon>Ascomycota</taxon>
        <taxon>Pezizomycotina</taxon>
        <taxon>Sordariomycetes</taxon>
        <taxon>Hypocreomycetidae</taxon>
        <taxon>Hypocreales</taxon>
        <taxon>Hypocreaceae</taxon>
        <taxon>Trichoderma</taxon>
    </lineage>
</organism>
<dbReference type="InterPro" id="IPR046539">
    <property type="entry name" value="DUF6604"/>
</dbReference>
<gene>
    <name evidence="3" type="ORF">Trco_007313</name>
</gene>